<proteinExistence type="predicted"/>
<comment type="caution">
    <text evidence="1">The sequence shown here is derived from an EMBL/GenBank/DDBJ whole genome shotgun (WGS) entry which is preliminary data.</text>
</comment>
<dbReference type="SUPFAM" id="SSF56219">
    <property type="entry name" value="DNase I-like"/>
    <property type="match status" value="1"/>
</dbReference>
<sequence>MFVKHELATKIITDFDNLYEEMLFEFILVEIETKSETLLCCVLYRPPCGSPAKFLESLDKLLSSMLSRYKKLLFMGDFNIDLLAPSKLKQAQNNSSLANEFISSFLSTGMLPACRIPTRVTDTTASLIDNLFTSLDLKTCDVIIYDDSDHFLILSEVTLDKPKVEHPERKTRKLDAKSIESLRNQLNNINRSSCLDNQDVDQATNYFIQEFEKAFDRACPAKTSKSRRQEPRKPWISKGIVRSIKIKNQLYKIRIENPSEDNKEKFRFYKNNLTKVIRAAKASHYTKLFAEASGSPKKSWEIIHGIIGKKKMSKFPESINHGPELVSDRPGIANVFNKHFANVGIRTVKESVAANNSEQRNKFEDYLPPSSLSSLFLTPTSKEELINIVNLLKPGGAEGIDGRDQIKLVATDRRRTGDKNIRAVAAIFQTVAVAVAIY</sequence>
<dbReference type="PANTHER" id="PTHR33776:SF4">
    <property type="entry name" value="ENDONUCLEASE_EXONUCLEASE_PHOSPHATASE DOMAIN-CONTAINING PROTEIN"/>
    <property type="match status" value="1"/>
</dbReference>
<gene>
    <name evidence="1" type="ORF">QYM36_005723</name>
</gene>
<organism evidence="1 2">
    <name type="scientific">Artemia franciscana</name>
    <name type="common">Brine shrimp</name>
    <name type="synonym">Artemia sanfranciscana</name>
    <dbReference type="NCBI Taxonomy" id="6661"/>
    <lineage>
        <taxon>Eukaryota</taxon>
        <taxon>Metazoa</taxon>
        <taxon>Ecdysozoa</taxon>
        <taxon>Arthropoda</taxon>
        <taxon>Crustacea</taxon>
        <taxon>Branchiopoda</taxon>
        <taxon>Anostraca</taxon>
        <taxon>Artemiidae</taxon>
        <taxon>Artemia</taxon>
    </lineage>
</organism>
<reference evidence="1" key="1">
    <citation type="submission" date="2023-07" db="EMBL/GenBank/DDBJ databases">
        <title>Chromosome-level genome assembly of Artemia franciscana.</title>
        <authorList>
            <person name="Jo E."/>
        </authorList>
    </citation>
    <scope>NUCLEOTIDE SEQUENCE</scope>
    <source>
        <tissue evidence="1">Whole body</tissue>
    </source>
</reference>
<evidence type="ECO:0000313" key="2">
    <source>
        <dbReference type="Proteomes" id="UP001187531"/>
    </source>
</evidence>
<dbReference type="AlphaFoldDB" id="A0AA88HYE8"/>
<protein>
    <recommendedName>
        <fullName evidence="3">Endonuclease/exonuclease/phosphatase domain-containing protein</fullName>
    </recommendedName>
</protein>
<accession>A0AA88HYE8</accession>
<name>A0AA88HYE8_ARTSF</name>
<dbReference type="Gene3D" id="3.60.10.10">
    <property type="entry name" value="Endonuclease/exonuclease/phosphatase"/>
    <property type="match status" value="1"/>
</dbReference>
<dbReference type="PANTHER" id="PTHR33776">
    <property type="entry name" value="ENDO/EXONUCLEASE/PHOSPHATASE DOMAIN-CONTAINING PROTEIN"/>
    <property type="match status" value="1"/>
</dbReference>
<dbReference type="InterPro" id="IPR036691">
    <property type="entry name" value="Endo/exonu/phosph_ase_sf"/>
</dbReference>
<evidence type="ECO:0000313" key="1">
    <source>
        <dbReference type="EMBL" id="KAK2718489.1"/>
    </source>
</evidence>
<evidence type="ECO:0008006" key="3">
    <source>
        <dbReference type="Google" id="ProtNLM"/>
    </source>
</evidence>
<keyword evidence="2" id="KW-1185">Reference proteome</keyword>
<dbReference type="EMBL" id="JAVRJZ010000009">
    <property type="protein sequence ID" value="KAK2718489.1"/>
    <property type="molecule type" value="Genomic_DNA"/>
</dbReference>
<dbReference type="Proteomes" id="UP001187531">
    <property type="component" value="Unassembled WGS sequence"/>
</dbReference>